<dbReference type="PANTHER" id="PTHR11669:SF8">
    <property type="entry name" value="DNA POLYMERASE III SUBUNIT DELTA"/>
    <property type="match status" value="1"/>
</dbReference>
<dbReference type="InterPro" id="IPR050238">
    <property type="entry name" value="DNA_Rep/Repair_Clamp_Loader"/>
</dbReference>
<dbReference type="PANTHER" id="PTHR11669">
    <property type="entry name" value="REPLICATION FACTOR C / DNA POLYMERASE III GAMMA-TAU SUBUNIT"/>
    <property type="match status" value="1"/>
</dbReference>
<evidence type="ECO:0000313" key="1">
    <source>
        <dbReference type="EMBL" id="CDM95838.1"/>
    </source>
</evidence>
<keyword evidence="2" id="KW-1185">Reference proteome</keyword>
<dbReference type="EC" id="2.7.7.7" evidence="1"/>
<dbReference type="Pfam" id="PF13177">
    <property type="entry name" value="DNA_pol3_delta2"/>
    <property type="match status" value="1"/>
</dbReference>
<dbReference type="SUPFAM" id="SSF52540">
    <property type="entry name" value="P-loop containing nucleoside triphosphate hydrolases"/>
    <property type="match status" value="1"/>
</dbReference>
<dbReference type="GO" id="GO:0003887">
    <property type="term" value="F:DNA-directed DNA polymerase activity"/>
    <property type="evidence" value="ECO:0007669"/>
    <property type="project" value="UniProtKB-EC"/>
</dbReference>
<dbReference type="Gene3D" id="3.40.50.300">
    <property type="entry name" value="P-loop containing nucleotide triphosphate hydrolases"/>
    <property type="match status" value="1"/>
</dbReference>
<name>A0A9P1KHT2_9CYAN</name>
<evidence type="ECO:0000313" key="2">
    <source>
        <dbReference type="Proteomes" id="UP000032946"/>
    </source>
</evidence>
<organism evidence="1 2">
    <name type="scientific">Limnospira indica PCC 8005</name>
    <dbReference type="NCBI Taxonomy" id="376219"/>
    <lineage>
        <taxon>Bacteria</taxon>
        <taxon>Bacillati</taxon>
        <taxon>Cyanobacteriota</taxon>
        <taxon>Cyanophyceae</taxon>
        <taxon>Oscillatoriophycideae</taxon>
        <taxon>Oscillatoriales</taxon>
        <taxon>Sirenicapillariaceae</taxon>
        <taxon>Limnospira</taxon>
    </lineage>
</organism>
<reference evidence="1 2" key="1">
    <citation type="submission" date="2014-02" db="EMBL/GenBank/DDBJ databases">
        <authorList>
            <person name="Genoscope - CEA"/>
        </authorList>
    </citation>
    <scope>NUCLEOTIDE SEQUENCE [LARGE SCALE GENOMIC DNA]</scope>
    <source>
        <strain evidence="1 2">PCC 8005</strain>
    </source>
</reference>
<protein>
    <submittedName>
        <fullName evidence="1">DNA polymerase III subunit delta prime</fullName>
        <ecNumber evidence="1">2.7.7.7</ecNumber>
    </submittedName>
</protein>
<dbReference type="Proteomes" id="UP000032946">
    <property type="component" value="Chromosome"/>
</dbReference>
<dbReference type="GO" id="GO:0006261">
    <property type="term" value="P:DNA-templated DNA replication"/>
    <property type="evidence" value="ECO:0007669"/>
    <property type="project" value="TreeGrafter"/>
</dbReference>
<dbReference type="AlphaFoldDB" id="A0A9P1KHT2"/>
<dbReference type="EMBL" id="FO818640">
    <property type="protein sequence ID" value="CDM95838.1"/>
    <property type="molecule type" value="Genomic_DNA"/>
</dbReference>
<proteinExistence type="predicted"/>
<dbReference type="NCBIfam" id="NF005638">
    <property type="entry name" value="PRK07399.1"/>
    <property type="match status" value="1"/>
</dbReference>
<sequence>MDAFSDLIGQPQAIELLSRVIAQNRIAPAYLFVGIPGVGRSLAAQYFIELLLQKGRKNLLNSSEEDAHKQSIKHRVKMRNHPDLLWVEPTYLHQGKLLSAAEAAASGLKRRAPPQIRLDQVREISQFVSRPALESLRSVVVLEAAETMAEGAANGLLKTLEEPGKSVLILIAPSVDSLLSTLVSRCAKIPFFRLSNTDIIQILTQKGYGEICRHAEIMAMAQGSPGQAIACWEQLQTIPPELLTKVKKLPQSLRESLELAAEISRSLDTQAQLWLVDYLQHSYWEQYHNPGVNGNNSLPAIPGLLHQLEQARKHLLAYVQPRLVWECTLMAIANI</sequence>
<accession>A0A9P1KHT2</accession>
<dbReference type="RefSeq" id="WP_008048691.1">
    <property type="nucleotide sequence ID" value="NZ_FO818640.1"/>
</dbReference>
<dbReference type="InterPro" id="IPR027417">
    <property type="entry name" value="P-loop_NTPase"/>
</dbReference>
<keyword evidence="1" id="KW-0548">Nucleotidyltransferase</keyword>
<gene>
    <name evidence="1" type="primary">holB</name>
    <name evidence="1" type="ORF">ARTHRO_40244</name>
</gene>
<keyword evidence="1" id="KW-0808">Transferase</keyword>